<dbReference type="AlphaFoldDB" id="X1IBX6"/>
<evidence type="ECO:0000313" key="1">
    <source>
        <dbReference type="EMBL" id="GAH79916.1"/>
    </source>
</evidence>
<proteinExistence type="predicted"/>
<comment type="caution">
    <text evidence="1">The sequence shown here is derived from an EMBL/GenBank/DDBJ whole genome shotgun (WGS) entry which is preliminary data.</text>
</comment>
<name>X1IBX6_9ZZZZ</name>
<reference evidence="1" key="1">
    <citation type="journal article" date="2014" name="Front. Microbiol.">
        <title>High frequency of phylogenetically diverse reductive dehalogenase-homologous genes in deep subseafloor sedimentary metagenomes.</title>
        <authorList>
            <person name="Kawai M."/>
            <person name="Futagami T."/>
            <person name="Toyoda A."/>
            <person name="Takaki Y."/>
            <person name="Nishi S."/>
            <person name="Hori S."/>
            <person name="Arai W."/>
            <person name="Tsubouchi T."/>
            <person name="Morono Y."/>
            <person name="Uchiyama I."/>
            <person name="Ito T."/>
            <person name="Fujiyama A."/>
            <person name="Inagaki F."/>
            <person name="Takami H."/>
        </authorList>
    </citation>
    <scope>NUCLEOTIDE SEQUENCE</scope>
    <source>
        <strain evidence="1">Expedition CK06-06</strain>
    </source>
</reference>
<feature type="non-terminal residue" evidence="1">
    <location>
        <position position="149"/>
    </location>
</feature>
<gene>
    <name evidence="1" type="ORF">S03H2_60976</name>
</gene>
<sequence length="149" mass="17430">MVYEPEVLRPYRGGFLRPFGLAIFIRGYLAGLGPYGSPTIDPMEGACQTDIREHYKTALFRAHAEDAVAREIGRRIKRRLPPMTDEEEETFRLRTLERIPYKFTSIRSHSFARYFGMLIRLGWVEPTGYEEVSAFQEQYPEAQPRRYFG</sequence>
<protein>
    <submittedName>
        <fullName evidence="1">Uncharacterized protein</fullName>
    </submittedName>
</protein>
<accession>X1IBX6</accession>
<dbReference type="EMBL" id="BARU01039329">
    <property type="protein sequence ID" value="GAH79916.1"/>
    <property type="molecule type" value="Genomic_DNA"/>
</dbReference>
<organism evidence="1">
    <name type="scientific">marine sediment metagenome</name>
    <dbReference type="NCBI Taxonomy" id="412755"/>
    <lineage>
        <taxon>unclassified sequences</taxon>
        <taxon>metagenomes</taxon>
        <taxon>ecological metagenomes</taxon>
    </lineage>
</organism>